<dbReference type="Proteomes" id="UP000825729">
    <property type="component" value="Unassembled WGS sequence"/>
</dbReference>
<organism evidence="1 2">
    <name type="scientific">Aristolochia fimbriata</name>
    <name type="common">White veined hardy Dutchman's pipe vine</name>
    <dbReference type="NCBI Taxonomy" id="158543"/>
    <lineage>
        <taxon>Eukaryota</taxon>
        <taxon>Viridiplantae</taxon>
        <taxon>Streptophyta</taxon>
        <taxon>Embryophyta</taxon>
        <taxon>Tracheophyta</taxon>
        <taxon>Spermatophyta</taxon>
        <taxon>Magnoliopsida</taxon>
        <taxon>Magnoliidae</taxon>
        <taxon>Piperales</taxon>
        <taxon>Aristolochiaceae</taxon>
        <taxon>Aristolochia</taxon>
    </lineage>
</organism>
<dbReference type="EMBL" id="JAINDJ010000005">
    <property type="protein sequence ID" value="KAG9447371.1"/>
    <property type="molecule type" value="Genomic_DNA"/>
</dbReference>
<keyword evidence="2" id="KW-1185">Reference proteome</keyword>
<protein>
    <submittedName>
        <fullName evidence="1">Uncharacterized protein</fullName>
    </submittedName>
</protein>
<evidence type="ECO:0000313" key="2">
    <source>
        <dbReference type="Proteomes" id="UP000825729"/>
    </source>
</evidence>
<gene>
    <name evidence="1" type="ORF">H6P81_013499</name>
</gene>
<evidence type="ECO:0000313" key="1">
    <source>
        <dbReference type="EMBL" id="KAG9447371.1"/>
    </source>
</evidence>
<proteinExistence type="predicted"/>
<dbReference type="AlphaFoldDB" id="A0AAV7EHQ8"/>
<accession>A0AAV7EHQ8</accession>
<comment type="caution">
    <text evidence="1">The sequence shown here is derived from an EMBL/GenBank/DDBJ whole genome shotgun (WGS) entry which is preliminary data.</text>
</comment>
<name>A0AAV7EHQ8_ARIFI</name>
<reference evidence="1 2" key="1">
    <citation type="submission" date="2021-07" db="EMBL/GenBank/DDBJ databases">
        <title>The Aristolochia fimbriata genome: insights into angiosperm evolution, floral development and chemical biosynthesis.</title>
        <authorList>
            <person name="Jiao Y."/>
        </authorList>
    </citation>
    <scope>NUCLEOTIDE SEQUENCE [LARGE SCALE GENOMIC DNA]</scope>
    <source>
        <strain evidence="1">IBCAS-2021</strain>
        <tissue evidence="1">Leaf</tissue>
    </source>
</reference>
<sequence length="99" mass="11031">MQFAALATESRVRRLSEYSPVSNFFGKLRMASPHSDECKEHGKNVSARTFRRTWSTNSSDGYGGHSTKSCVCAPTTHAGSFKCRLHRVYGVIMLNVPFS</sequence>
<dbReference type="PANTHER" id="PTHR33132:SF135">
    <property type="entry name" value="OS02G0799700 PROTEIN"/>
    <property type="match status" value="1"/>
</dbReference>
<dbReference type="PANTHER" id="PTHR33132">
    <property type="entry name" value="OSJNBB0118P14.9 PROTEIN"/>
    <property type="match status" value="1"/>
</dbReference>